<feature type="compositionally biased region" description="Polar residues" evidence="1">
    <location>
        <begin position="1"/>
        <end position="15"/>
    </location>
</feature>
<dbReference type="InParanoid" id="K1PZ29"/>
<feature type="compositionally biased region" description="Basic and acidic residues" evidence="1">
    <location>
        <begin position="460"/>
        <end position="482"/>
    </location>
</feature>
<feature type="compositionally biased region" description="Basic and acidic residues" evidence="1">
    <location>
        <begin position="375"/>
        <end position="402"/>
    </location>
</feature>
<evidence type="ECO:0000256" key="1">
    <source>
        <dbReference type="SAM" id="MobiDB-lite"/>
    </source>
</evidence>
<protein>
    <submittedName>
        <fullName evidence="2">Uncharacterized protein</fullName>
    </submittedName>
</protein>
<sequence>MSFQSETEGGTQMKSSRMKGKVTREEDMETENSGGDGSELEVVLVQSETESERRMSVRHQGKNMSDQGTIGGSCVEYEIESRMKKSRNSKGAKKEIAEVDEDSDPVSQIETDGKSRRRSVRNKSKIESSKATQSESTEDTEQNNQRRTRNRNTSVSAMTKTTNEAQRQNGQERKQDRNMGNEPKENRHQNHTPKRSTQNKRSDPNSSRGKKAYTEIDTGDSSEEKVTEMEVESDFQEQDEGSAGKNEPDLLDMVDKADITSTLPGRNGHSKSKLYKNEGTFKRKKNLKRSQNIDNEDEMVDKQNGINEEDEEVELEPSTWLEDKEKETMKDDNLMESSNGEKHISIKDQSDESVGIVTDGSGYASLQTTPKSKSKTSDEQNESGKSDNPEKDDSLHIDETPVKEYDVDNISTLWPALSGAVDVSTARTRHLSSISTKSDKSNCSDLSTIFSPIKDLKNLEGDDKKTERVPVKREMVTGDFENRKRKRLSKPASRKRRRR</sequence>
<proteinExistence type="predicted"/>
<evidence type="ECO:0000313" key="2">
    <source>
        <dbReference type="EMBL" id="EKC24334.1"/>
    </source>
</evidence>
<reference evidence="2" key="1">
    <citation type="journal article" date="2012" name="Nature">
        <title>The oyster genome reveals stress adaptation and complexity of shell formation.</title>
        <authorList>
            <person name="Zhang G."/>
            <person name="Fang X."/>
            <person name="Guo X."/>
            <person name="Li L."/>
            <person name="Luo R."/>
            <person name="Xu F."/>
            <person name="Yang P."/>
            <person name="Zhang L."/>
            <person name="Wang X."/>
            <person name="Qi H."/>
            <person name="Xiong Z."/>
            <person name="Que H."/>
            <person name="Xie Y."/>
            <person name="Holland P.W."/>
            <person name="Paps J."/>
            <person name="Zhu Y."/>
            <person name="Wu F."/>
            <person name="Chen Y."/>
            <person name="Wang J."/>
            <person name="Peng C."/>
            <person name="Meng J."/>
            <person name="Yang L."/>
            <person name="Liu J."/>
            <person name="Wen B."/>
            <person name="Zhang N."/>
            <person name="Huang Z."/>
            <person name="Zhu Q."/>
            <person name="Feng Y."/>
            <person name="Mount A."/>
            <person name="Hedgecock D."/>
            <person name="Xu Z."/>
            <person name="Liu Y."/>
            <person name="Domazet-Loso T."/>
            <person name="Du Y."/>
            <person name="Sun X."/>
            <person name="Zhang S."/>
            <person name="Liu B."/>
            <person name="Cheng P."/>
            <person name="Jiang X."/>
            <person name="Li J."/>
            <person name="Fan D."/>
            <person name="Wang W."/>
            <person name="Fu W."/>
            <person name="Wang T."/>
            <person name="Wang B."/>
            <person name="Zhang J."/>
            <person name="Peng Z."/>
            <person name="Li Y."/>
            <person name="Li N."/>
            <person name="Wang J."/>
            <person name="Chen M."/>
            <person name="He Y."/>
            <person name="Tan F."/>
            <person name="Song X."/>
            <person name="Zheng Q."/>
            <person name="Huang R."/>
            <person name="Yang H."/>
            <person name="Du X."/>
            <person name="Chen L."/>
            <person name="Yang M."/>
            <person name="Gaffney P.M."/>
            <person name="Wang S."/>
            <person name="Luo L."/>
            <person name="She Z."/>
            <person name="Ming Y."/>
            <person name="Huang W."/>
            <person name="Zhang S."/>
            <person name="Huang B."/>
            <person name="Zhang Y."/>
            <person name="Qu T."/>
            <person name="Ni P."/>
            <person name="Miao G."/>
            <person name="Wang J."/>
            <person name="Wang Q."/>
            <person name="Steinberg C.E."/>
            <person name="Wang H."/>
            <person name="Li N."/>
            <person name="Qian L."/>
            <person name="Zhang G."/>
            <person name="Li Y."/>
            <person name="Yang H."/>
            <person name="Liu X."/>
            <person name="Wang J."/>
            <person name="Yin Y."/>
            <person name="Wang J."/>
        </authorList>
    </citation>
    <scope>NUCLEOTIDE SEQUENCE [LARGE SCALE GENOMIC DNA]</scope>
    <source>
        <strain evidence="2">05x7-T-G4-1.051#20</strain>
    </source>
</reference>
<feature type="compositionally biased region" description="Basic residues" evidence="1">
    <location>
        <begin position="483"/>
        <end position="499"/>
    </location>
</feature>
<gene>
    <name evidence="2" type="ORF">CGI_10008029</name>
</gene>
<feature type="compositionally biased region" description="Acidic residues" evidence="1">
    <location>
        <begin position="229"/>
        <end position="240"/>
    </location>
</feature>
<feature type="region of interest" description="Disordered" evidence="1">
    <location>
        <begin position="1"/>
        <end position="402"/>
    </location>
</feature>
<organism evidence="2">
    <name type="scientific">Magallana gigas</name>
    <name type="common">Pacific oyster</name>
    <name type="synonym">Crassostrea gigas</name>
    <dbReference type="NCBI Taxonomy" id="29159"/>
    <lineage>
        <taxon>Eukaryota</taxon>
        <taxon>Metazoa</taxon>
        <taxon>Spiralia</taxon>
        <taxon>Lophotrochozoa</taxon>
        <taxon>Mollusca</taxon>
        <taxon>Bivalvia</taxon>
        <taxon>Autobranchia</taxon>
        <taxon>Pteriomorphia</taxon>
        <taxon>Ostreida</taxon>
        <taxon>Ostreoidea</taxon>
        <taxon>Ostreidae</taxon>
        <taxon>Magallana</taxon>
    </lineage>
</organism>
<feature type="compositionally biased region" description="Basic and acidic residues" evidence="1">
    <location>
        <begin position="170"/>
        <end position="188"/>
    </location>
</feature>
<dbReference type="EMBL" id="JH818542">
    <property type="protein sequence ID" value="EKC24334.1"/>
    <property type="molecule type" value="Genomic_DNA"/>
</dbReference>
<feature type="compositionally biased region" description="Polar residues" evidence="1">
    <location>
        <begin position="154"/>
        <end position="169"/>
    </location>
</feature>
<feature type="compositionally biased region" description="Basic and acidic residues" evidence="1">
    <location>
        <begin position="321"/>
        <end position="350"/>
    </location>
</feature>
<accession>K1PZ29</accession>
<dbReference type="AlphaFoldDB" id="K1PZ29"/>
<dbReference type="HOGENOM" id="CLU_546595_0_0_1"/>
<feature type="region of interest" description="Disordered" evidence="1">
    <location>
        <begin position="460"/>
        <end position="499"/>
    </location>
</feature>
<feature type="compositionally biased region" description="Basic residues" evidence="1">
    <location>
        <begin position="189"/>
        <end position="198"/>
    </location>
</feature>
<name>K1PZ29_MAGGI</name>